<dbReference type="PANTHER" id="PTHR34069">
    <property type="entry name" value="3-OXOACYL-[ACYL-CARRIER-PROTEIN] SYNTHASE 3"/>
    <property type="match status" value="1"/>
</dbReference>
<dbReference type="SUPFAM" id="SSF53901">
    <property type="entry name" value="Thiolase-like"/>
    <property type="match status" value="1"/>
</dbReference>
<evidence type="ECO:0000256" key="2">
    <source>
        <dbReference type="ARBA" id="ARBA00023315"/>
    </source>
</evidence>
<dbReference type="NCBIfam" id="TIGR00748">
    <property type="entry name" value="HMG_CoA_syn_Arc"/>
    <property type="match status" value="1"/>
</dbReference>
<dbReference type="AlphaFoldDB" id="A0A6B0YQR4"/>
<dbReference type="GO" id="GO:0044550">
    <property type="term" value="P:secondary metabolite biosynthetic process"/>
    <property type="evidence" value="ECO:0007669"/>
    <property type="project" value="TreeGrafter"/>
</dbReference>
<organism evidence="4">
    <name type="scientific">Caldilineaceae bacterium SB0664_bin_27</name>
    <dbReference type="NCBI Taxonomy" id="2605260"/>
    <lineage>
        <taxon>Bacteria</taxon>
        <taxon>Bacillati</taxon>
        <taxon>Chloroflexota</taxon>
        <taxon>Caldilineae</taxon>
        <taxon>Caldilineales</taxon>
        <taxon>Caldilineaceae</taxon>
    </lineage>
</organism>
<dbReference type="EMBL" id="VXRG01000067">
    <property type="protein sequence ID" value="MXY93386.1"/>
    <property type="molecule type" value="Genomic_DNA"/>
</dbReference>
<dbReference type="InterPro" id="IPR013747">
    <property type="entry name" value="ACP_syn_III_C"/>
</dbReference>
<comment type="caution">
    <text evidence="4">The sequence shown here is derived from an EMBL/GenBank/DDBJ whole genome shotgun (WGS) entry which is preliminary data.</text>
</comment>
<name>A0A6B0YQR4_9CHLR</name>
<feature type="domain" description="Beta-ketoacyl-[acyl-carrier-protein] synthase III C-terminal" evidence="3">
    <location>
        <begin position="240"/>
        <end position="328"/>
    </location>
</feature>
<dbReference type="GO" id="GO:0004421">
    <property type="term" value="F:hydroxymethylglutaryl-CoA synthase activity"/>
    <property type="evidence" value="ECO:0007669"/>
    <property type="project" value="UniProtKB-EC"/>
</dbReference>
<gene>
    <name evidence="4" type="ORF">F4Y42_08065</name>
</gene>
<dbReference type="Pfam" id="PF08541">
    <property type="entry name" value="ACP_syn_III_C"/>
    <property type="match status" value="1"/>
</dbReference>
<proteinExistence type="predicted"/>
<keyword evidence="1 4" id="KW-0808">Transferase</keyword>
<dbReference type="NCBIfam" id="NF003274">
    <property type="entry name" value="PRK04262.1"/>
    <property type="match status" value="1"/>
</dbReference>
<evidence type="ECO:0000313" key="4">
    <source>
        <dbReference type="EMBL" id="MXY93386.1"/>
    </source>
</evidence>
<dbReference type="EC" id="2.3.3.10" evidence="4"/>
<protein>
    <submittedName>
        <fullName evidence="4">Hydroxymethylglutaryl-CoA synthase</fullName>
        <ecNumber evidence="4">2.3.3.10</ecNumber>
    </submittedName>
</protein>
<dbReference type="PANTHER" id="PTHR34069:SF3">
    <property type="entry name" value="ACYL-COA:ACYL-COA ALKYLTRANSFERASE"/>
    <property type="match status" value="1"/>
</dbReference>
<dbReference type="InterPro" id="IPR004656">
    <property type="entry name" value="HMG_CoA_Synthase"/>
</dbReference>
<sequence>MLNQPVQQVGIVGYGAYVPRYRLPGSEISRVWTGEIEALSKRSPDGIIGLQDRRATKSVGEKAVPGLDEDTATMSIEAARNALARSLIDPQEIGAVWVGSESHPYAVKPTGTIVAEAIGATPATQAGDWQFACKAGTEAVQAAIGLVGSGMAPYALAVGMDIAQSRPGDALEYTAGAGGAALLLGAAEESVAVIEGSLGYVSDTTDFWRRPGMQFPSHAERFSGDPGYFGHVMPAADQMMQEAGLTAEDIDHVVVHQPNVKFPVRAMRTLGFAREQWENGLLVEEIGNTYAGSALVGLTAILDIASEGQLVLVVSYGSGAGSDAFLLRTTSRLVCVQEKAPSTKEYIGRRIEIDYAQYVRLVGKLAAH</sequence>
<dbReference type="Gene3D" id="3.40.47.10">
    <property type="match status" value="1"/>
</dbReference>
<evidence type="ECO:0000256" key="1">
    <source>
        <dbReference type="ARBA" id="ARBA00022679"/>
    </source>
</evidence>
<reference evidence="4" key="1">
    <citation type="submission" date="2019-09" db="EMBL/GenBank/DDBJ databases">
        <title>Characterisation of the sponge microbiome using genome-centric metagenomics.</title>
        <authorList>
            <person name="Engelberts J.P."/>
            <person name="Robbins S.J."/>
            <person name="De Goeij J.M."/>
            <person name="Aranda M."/>
            <person name="Bell S.C."/>
            <person name="Webster N.S."/>
        </authorList>
    </citation>
    <scope>NUCLEOTIDE SEQUENCE</scope>
    <source>
        <strain evidence="4">SB0664_bin_27</strain>
    </source>
</reference>
<dbReference type="CDD" id="cd00827">
    <property type="entry name" value="init_cond_enzymes"/>
    <property type="match status" value="1"/>
</dbReference>
<accession>A0A6B0YQR4</accession>
<dbReference type="InterPro" id="IPR016039">
    <property type="entry name" value="Thiolase-like"/>
</dbReference>
<keyword evidence="2 4" id="KW-0012">Acyltransferase</keyword>
<evidence type="ECO:0000259" key="3">
    <source>
        <dbReference type="Pfam" id="PF08541"/>
    </source>
</evidence>